<dbReference type="InParanoid" id="E3NGY3"/>
<name>E3NGY3_CAERE</name>
<gene>
    <name evidence="1" type="ORF">CRE_07849</name>
</gene>
<evidence type="ECO:0000313" key="1">
    <source>
        <dbReference type="EMBL" id="EFO97517.1"/>
    </source>
</evidence>
<sequence length="72" mass="7739">MSGAAADGIDDRDIPKQELLEAAFNGDIEKIDSLILGEKVHIDSVDDDHVTALHIAAAMGNNKLIASKKKRQ</sequence>
<accession>E3NGY3</accession>
<dbReference type="OMA" id="DSDKMSM"/>
<dbReference type="EMBL" id="DS268662">
    <property type="protein sequence ID" value="EFO97517.1"/>
    <property type="molecule type" value="Genomic_DNA"/>
</dbReference>
<evidence type="ECO:0000313" key="2">
    <source>
        <dbReference type="Proteomes" id="UP000008281"/>
    </source>
</evidence>
<dbReference type="eggNOG" id="KOG0504">
    <property type="taxonomic scope" value="Eukaryota"/>
</dbReference>
<dbReference type="AlphaFoldDB" id="E3NGY3"/>
<organism evidence="2">
    <name type="scientific">Caenorhabditis remanei</name>
    <name type="common">Caenorhabditis vulgaris</name>
    <dbReference type="NCBI Taxonomy" id="31234"/>
    <lineage>
        <taxon>Eukaryota</taxon>
        <taxon>Metazoa</taxon>
        <taxon>Ecdysozoa</taxon>
        <taxon>Nematoda</taxon>
        <taxon>Chromadorea</taxon>
        <taxon>Rhabditida</taxon>
        <taxon>Rhabditina</taxon>
        <taxon>Rhabditomorpha</taxon>
        <taxon>Rhabditoidea</taxon>
        <taxon>Rhabditidae</taxon>
        <taxon>Peloderinae</taxon>
        <taxon>Caenorhabditis</taxon>
    </lineage>
</organism>
<dbReference type="InterPro" id="IPR002110">
    <property type="entry name" value="Ankyrin_rpt"/>
</dbReference>
<dbReference type="SUPFAM" id="SSF48403">
    <property type="entry name" value="Ankyrin repeat"/>
    <property type="match status" value="1"/>
</dbReference>
<dbReference type="InterPro" id="IPR036770">
    <property type="entry name" value="Ankyrin_rpt-contain_sf"/>
</dbReference>
<protein>
    <submittedName>
        <fullName evidence="1">Uncharacterized protein</fullName>
    </submittedName>
</protein>
<proteinExistence type="predicted"/>
<dbReference type="Proteomes" id="UP000008281">
    <property type="component" value="Unassembled WGS sequence"/>
</dbReference>
<dbReference type="OrthoDB" id="539213at2759"/>
<dbReference type="Pfam" id="PF13637">
    <property type="entry name" value="Ank_4"/>
    <property type="match status" value="1"/>
</dbReference>
<keyword evidence="2" id="KW-1185">Reference proteome</keyword>
<dbReference type="Gene3D" id="1.25.40.20">
    <property type="entry name" value="Ankyrin repeat-containing domain"/>
    <property type="match status" value="1"/>
</dbReference>
<reference evidence="1" key="1">
    <citation type="submission" date="2007-07" db="EMBL/GenBank/DDBJ databases">
        <title>PCAP assembly of the Caenorhabditis remanei genome.</title>
        <authorList>
            <consortium name="The Caenorhabditis remanei Sequencing Consortium"/>
            <person name="Wilson R.K."/>
        </authorList>
    </citation>
    <scope>NUCLEOTIDE SEQUENCE [LARGE SCALE GENOMIC DNA]</scope>
    <source>
        <strain evidence="1">PB4641</strain>
    </source>
</reference>
<dbReference type="HOGENOM" id="CLU_2724632_0_0_1"/>
<dbReference type="STRING" id="31234.E3NGY3"/>